<evidence type="ECO:0000256" key="2">
    <source>
        <dbReference type="SAM" id="Phobius"/>
    </source>
</evidence>
<keyword evidence="2" id="KW-1133">Transmembrane helix</keyword>
<gene>
    <name evidence="4" type="ORF">SUBVAR_07088</name>
</gene>
<name>D1PRS9_9FIRM</name>
<dbReference type="InterPro" id="IPR011055">
    <property type="entry name" value="Dup_hybrid_motif"/>
</dbReference>
<evidence type="ECO:0000313" key="5">
    <source>
        <dbReference type="Proteomes" id="UP000003438"/>
    </source>
</evidence>
<dbReference type="InterPro" id="IPR050570">
    <property type="entry name" value="Cell_wall_metabolism_enzyme"/>
</dbReference>
<dbReference type="PANTHER" id="PTHR21666:SF270">
    <property type="entry name" value="MUREIN HYDROLASE ACTIVATOR ENVC"/>
    <property type="match status" value="1"/>
</dbReference>
<dbReference type="SUPFAM" id="SSF51261">
    <property type="entry name" value="Duplicated hybrid motif"/>
    <property type="match status" value="1"/>
</dbReference>
<dbReference type="CDD" id="cd12797">
    <property type="entry name" value="M23_peptidase"/>
    <property type="match status" value="1"/>
</dbReference>
<feature type="domain" description="M23ase beta-sheet core" evidence="3">
    <location>
        <begin position="469"/>
        <end position="563"/>
    </location>
</feature>
<feature type="region of interest" description="Disordered" evidence="1">
    <location>
        <begin position="359"/>
        <end position="379"/>
    </location>
</feature>
<evidence type="ECO:0000256" key="1">
    <source>
        <dbReference type="SAM" id="MobiDB-lite"/>
    </source>
</evidence>
<dbReference type="RefSeq" id="WP_007048436.1">
    <property type="nucleotide sequence ID" value="NZ_GG704771.1"/>
</dbReference>
<evidence type="ECO:0000313" key="4">
    <source>
        <dbReference type="EMBL" id="EFB74620.1"/>
    </source>
</evidence>
<dbReference type="Pfam" id="PF01551">
    <property type="entry name" value="Peptidase_M23"/>
    <property type="match status" value="1"/>
</dbReference>
<sequence>MRKEKKLNPVKNLAKKTALRTAYQAQAHAKQAGQEIRDGATGEGPSDNYAQQKVEDKAKEAVGDAADFTFQSTKVPYKMYRRLLLKRQAAKASTGETSSPTPPHNTAVPTETQATRKTRFRRKAIQQQAIKAKTPKKVQNPVPKEKTPLPDRKQVLRKRVILVKSVRKKLAETEARRAATHSMPTPKLPRTSSKPVREQLQRLANYLLGKLKQLLAHAASAVVNALIYLVGAGGVVLILALVIGAAAAILGSPMGILFADESGDPNSIPIEEIVLEANTEFGETISDLVANHPECSNVEFHYEYEDGHTWASYWPEVLAVFAVNQNLNGDDDVIVIDREKADLLIDTFWMMHRIESEVEEVEVPADSGDGSEESEDTETQTEYILHISVTSVPVDDLAHDLSFTDDQMDILHQLLSDEMRPMLVQLCGTGTSTGTAVPPVGDGSMIWPLPGHTSLTTHFGESDAFGNPGHRGIDIPAPEGTPILAAHSGTVLICGWNDSFGNQVLIDDGAGLSTRYAHMTATAVSPGAVVTAGQVIGYVGSTGDSTGNHLHFEVSVGGTLTDPLGYVTPQ</sequence>
<evidence type="ECO:0000259" key="3">
    <source>
        <dbReference type="Pfam" id="PF01551"/>
    </source>
</evidence>
<dbReference type="PANTHER" id="PTHR21666">
    <property type="entry name" value="PEPTIDASE-RELATED"/>
    <property type="match status" value="1"/>
</dbReference>
<protein>
    <submittedName>
        <fullName evidence="4">Peptidase, M23 family</fullName>
    </submittedName>
</protein>
<dbReference type="Gene3D" id="2.70.70.10">
    <property type="entry name" value="Glucose Permease (Domain IIA)"/>
    <property type="match status" value="1"/>
</dbReference>
<accession>D1PRS9</accession>
<dbReference type="InterPro" id="IPR016047">
    <property type="entry name" value="M23ase_b-sheet_dom"/>
</dbReference>
<dbReference type="OrthoDB" id="5623881at2"/>
<dbReference type="STRING" id="411471.SUBVAR_07088"/>
<reference evidence="4" key="1">
    <citation type="submission" date="2009-12" db="EMBL/GenBank/DDBJ databases">
        <authorList>
            <person name="Weinstock G."/>
            <person name="Sodergren E."/>
            <person name="Clifton S."/>
            <person name="Fulton L."/>
            <person name="Fulton B."/>
            <person name="Courtney L."/>
            <person name="Fronick C."/>
            <person name="Harrison M."/>
            <person name="Strong C."/>
            <person name="Farmer C."/>
            <person name="Delahaunty K."/>
            <person name="Markovic C."/>
            <person name="Hall O."/>
            <person name="Minx P."/>
            <person name="Tomlinson C."/>
            <person name="Mitreva M."/>
            <person name="Nelson J."/>
            <person name="Hou S."/>
            <person name="Wollam A."/>
            <person name="Pepin K.H."/>
            <person name="Johnson M."/>
            <person name="Bhonagiri V."/>
            <person name="Nash W.E."/>
            <person name="Warren W."/>
            <person name="Chinwalla A."/>
            <person name="Mardis E.R."/>
            <person name="Wilson R.K."/>
        </authorList>
    </citation>
    <scope>NUCLEOTIDE SEQUENCE [LARGE SCALE GENOMIC DNA]</scope>
    <source>
        <strain evidence="4">DSM 15176</strain>
    </source>
</reference>
<dbReference type="EMBL" id="ACBY02000064">
    <property type="protein sequence ID" value="EFB74620.1"/>
    <property type="molecule type" value="Genomic_DNA"/>
</dbReference>
<comment type="caution">
    <text evidence="4">The sequence shown here is derived from an EMBL/GenBank/DDBJ whole genome shotgun (WGS) entry which is preliminary data.</text>
</comment>
<dbReference type="AlphaFoldDB" id="D1PRS9"/>
<dbReference type="GO" id="GO:0004222">
    <property type="term" value="F:metalloendopeptidase activity"/>
    <property type="evidence" value="ECO:0007669"/>
    <property type="project" value="TreeGrafter"/>
</dbReference>
<feature type="region of interest" description="Disordered" evidence="1">
    <location>
        <begin position="90"/>
        <end position="148"/>
    </location>
</feature>
<dbReference type="HOGENOM" id="CLU_478100_0_0_9"/>
<feature type="region of interest" description="Disordered" evidence="1">
    <location>
        <begin position="21"/>
        <end position="48"/>
    </location>
</feature>
<organism evidence="4 5">
    <name type="scientific">Subdoligranulum variabile DSM 15176</name>
    <dbReference type="NCBI Taxonomy" id="411471"/>
    <lineage>
        <taxon>Bacteria</taxon>
        <taxon>Bacillati</taxon>
        <taxon>Bacillota</taxon>
        <taxon>Clostridia</taxon>
        <taxon>Eubacteriales</taxon>
        <taxon>Oscillospiraceae</taxon>
        <taxon>Subdoligranulum</taxon>
    </lineage>
</organism>
<keyword evidence="2" id="KW-0812">Transmembrane</keyword>
<dbReference type="Proteomes" id="UP000003438">
    <property type="component" value="Unassembled WGS sequence"/>
</dbReference>
<proteinExistence type="predicted"/>
<keyword evidence="5" id="KW-1185">Reference proteome</keyword>
<keyword evidence="2" id="KW-0472">Membrane</keyword>
<dbReference type="eggNOG" id="COG0739">
    <property type="taxonomic scope" value="Bacteria"/>
</dbReference>
<feature type="transmembrane region" description="Helical" evidence="2">
    <location>
        <begin position="237"/>
        <end position="259"/>
    </location>
</feature>
<feature type="region of interest" description="Disordered" evidence="1">
    <location>
        <begin position="172"/>
        <end position="195"/>
    </location>
</feature>